<keyword evidence="8" id="KW-1185">Reference proteome</keyword>
<dbReference type="CDD" id="cd01335">
    <property type="entry name" value="Radical_SAM"/>
    <property type="match status" value="1"/>
</dbReference>
<evidence type="ECO:0000256" key="5">
    <source>
        <dbReference type="ARBA" id="ARBA00023014"/>
    </source>
</evidence>
<dbReference type="Gene3D" id="3.80.30.20">
    <property type="entry name" value="tm_1862 like domain"/>
    <property type="match status" value="1"/>
</dbReference>
<dbReference type="PROSITE" id="PS51918">
    <property type="entry name" value="RADICAL_SAM"/>
    <property type="match status" value="1"/>
</dbReference>
<evidence type="ECO:0000313" key="8">
    <source>
        <dbReference type="Proteomes" id="UP000641025"/>
    </source>
</evidence>
<gene>
    <name evidence="7" type="ORF">JFN90_13690</name>
</gene>
<evidence type="ECO:0000259" key="6">
    <source>
        <dbReference type="PROSITE" id="PS51918"/>
    </source>
</evidence>
<comment type="cofactor">
    <cofactor evidence="1">
        <name>[4Fe-4S] cluster</name>
        <dbReference type="ChEBI" id="CHEBI:49883"/>
    </cofactor>
</comment>
<feature type="domain" description="Radical SAM core" evidence="6">
    <location>
        <begin position="211"/>
        <end position="439"/>
    </location>
</feature>
<dbReference type="InterPro" id="IPR058240">
    <property type="entry name" value="rSAM_sf"/>
</dbReference>
<keyword evidence="4" id="KW-0408">Iron</keyword>
<keyword evidence="5" id="KW-0411">Iron-sulfur</keyword>
<evidence type="ECO:0000256" key="3">
    <source>
        <dbReference type="ARBA" id="ARBA00022723"/>
    </source>
</evidence>
<dbReference type="Pfam" id="PF04055">
    <property type="entry name" value="Radical_SAM"/>
    <property type="match status" value="1"/>
</dbReference>
<dbReference type="PANTHER" id="PTHR43409">
    <property type="entry name" value="ANAEROBIC MAGNESIUM-PROTOPORPHYRIN IX MONOMETHYL ESTER CYCLASE-RELATED"/>
    <property type="match status" value="1"/>
</dbReference>
<dbReference type="InterPro" id="IPR051198">
    <property type="entry name" value="BchE-like"/>
</dbReference>
<sequence length="452" mass="51806">MANPKILFSNPPWWGEREMIQDDRGELQTRCWSGARAGSRWPHTFAVTSSPDNFRYGNYLPYPFFMGYAASYVQKKSGAAVRMRDSLALAESYRSYLEHLEEERYDYIFIESATTSWEHDAQLLRRIKSVSPESRIVITGPVWVQGEAILAEQPVHAVIKGEYEKGALKVLNGACGMIEFDLLTPEEMNAAPFPYYDDTIALRYFDCNPKGMLLPHLQAWSSRGCPFKCIFCVWPSTMTGNDPDGTGQRTVRYYSKEYMEEFLLHMTRRYPYRSVYFDDDTFNLGNRHVREICEVMRKVGIPWSAMCRSDTISKECWRDMKESGCFGVKIGFESGNQHVVDNIVNKHIDLEQAREVIHYIKGLGMTVHGTFTYGLPGETAKQMEDTKRFIASLPFDTYQESGCAEIDGTPLHHVAQHGANEVYPGATITAEYRRGLDGSKKWREMIAKMEME</sequence>
<dbReference type="InterPro" id="IPR007197">
    <property type="entry name" value="rSAM"/>
</dbReference>
<dbReference type="Proteomes" id="UP000641025">
    <property type="component" value="Unassembled WGS sequence"/>
</dbReference>
<comment type="caution">
    <text evidence="7">The sequence shown here is derived from an EMBL/GenBank/DDBJ whole genome shotgun (WGS) entry which is preliminary data.</text>
</comment>
<dbReference type="RefSeq" id="WP_199395682.1">
    <property type="nucleotide sequence ID" value="NZ_JAEMHK010000010.1"/>
</dbReference>
<evidence type="ECO:0000313" key="7">
    <source>
        <dbReference type="EMBL" id="MBJ6801181.1"/>
    </source>
</evidence>
<evidence type="ECO:0000256" key="1">
    <source>
        <dbReference type="ARBA" id="ARBA00001966"/>
    </source>
</evidence>
<reference evidence="7 8" key="1">
    <citation type="submission" date="2020-12" db="EMBL/GenBank/DDBJ databases">
        <title>Geomonas sp. Red259, isolated from paddy soil.</title>
        <authorList>
            <person name="Xu Z."/>
            <person name="Zhang Z."/>
            <person name="Masuda Y."/>
            <person name="Itoh H."/>
            <person name="Senoo K."/>
        </authorList>
    </citation>
    <scope>NUCLEOTIDE SEQUENCE [LARGE SCALE GENOMIC DNA]</scope>
    <source>
        <strain evidence="7 8">Red259</strain>
    </source>
</reference>
<dbReference type="SFLD" id="SFLDS00029">
    <property type="entry name" value="Radical_SAM"/>
    <property type="match status" value="1"/>
</dbReference>
<evidence type="ECO:0000256" key="4">
    <source>
        <dbReference type="ARBA" id="ARBA00023004"/>
    </source>
</evidence>
<organism evidence="7 8">
    <name type="scientific">Geomonas propionica</name>
    <dbReference type="NCBI Taxonomy" id="2798582"/>
    <lineage>
        <taxon>Bacteria</taxon>
        <taxon>Pseudomonadati</taxon>
        <taxon>Thermodesulfobacteriota</taxon>
        <taxon>Desulfuromonadia</taxon>
        <taxon>Geobacterales</taxon>
        <taxon>Geobacteraceae</taxon>
        <taxon>Geomonas</taxon>
    </lineage>
</organism>
<proteinExistence type="predicted"/>
<protein>
    <submittedName>
        <fullName evidence="7">Radical SAM protein</fullName>
    </submittedName>
</protein>
<name>A0ABS0YT82_9BACT</name>
<dbReference type="SFLD" id="SFLDG01082">
    <property type="entry name" value="B12-binding_domain_containing"/>
    <property type="match status" value="1"/>
</dbReference>
<dbReference type="PANTHER" id="PTHR43409:SF16">
    <property type="entry name" value="SLR0320 PROTEIN"/>
    <property type="match status" value="1"/>
</dbReference>
<dbReference type="EMBL" id="JAEMHK010000010">
    <property type="protein sequence ID" value="MBJ6801181.1"/>
    <property type="molecule type" value="Genomic_DNA"/>
</dbReference>
<dbReference type="InterPro" id="IPR006638">
    <property type="entry name" value="Elp3/MiaA/NifB-like_rSAM"/>
</dbReference>
<dbReference type="InterPro" id="IPR023404">
    <property type="entry name" value="rSAM_horseshoe"/>
</dbReference>
<dbReference type="SUPFAM" id="SSF102114">
    <property type="entry name" value="Radical SAM enzymes"/>
    <property type="match status" value="1"/>
</dbReference>
<evidence type="ECO:0000256" key="2">
    <source>
        <dbReference type="ARBA" id="ARBA00022691"/>
    </source>
</evidence>
<accession>A0ABS0YT82</accession>
<keyword evidence="3" id="KW-0479">Metal-binding</keyword>
<keyword evidence="2" id="KW-0949">S-adenosyl-L-methionine</keyword>
<dbReference type="SMART" id="SM00729">
    <property type="entry name" value="Elp3"/>
    <property type="match status" value="1"/>
</dbReference>